<comment type="caution">
    <text evidence="2">The sequence shown here is derived from an EMBL/GenBank/DDBJ whole genome shotgun (WGS) entry which is preliminary data.</text>
</comment>
<evidence type="ECO:0000313" key="3">
    <source>
        <dbReference type="Proteomes" id="UP000314294"/>
    </source>
</evidence>
<dbReference type="AlphaFoldDB" id="A0A4Z2J2P4"/>
<evidence type="ECO:0000256" key="1">
    <source>
        <dbReference type="SAM" id="MobiDB-lite"/>
    </source>
</evidence>
<gene>
    <name evidence="2" type="ORF">EYF80_005156</name>
</gene>
<keyword evidence="3" id="KW-1185">Reference proteome</keyword>
<name>A0A4Z2J2P4_9TELE</name>
<proteinExistence type="predicted"/>
<sequence length="281" mass="30728">MTPASCVRGKATRFSVSLPNSTNAKRARIRSVSLSASPRPSATFCTNSPTCRKLSTPRRSEPSSRNTKSTGRWEHGATSGSVMKEPNQSLSCTPRRHSTKDLDNTYHVYRGGQGTPPRDLEGTLNGHKTEDRLHLLDEVLGHQVDVTLHPSDALLLFARDGHQDLVILFLLEHVPDADGVHHHAVVAKVIEQILIVPWVKATVCDDHHGDFGLSSLAVPDEVVVGELESRGREGAAGDPLELLHGRFKGRHGVDFWVVQTNRLKGPVVAELNNSDSCAWKS</sequence>
<feature type="compositionally biased region" description="Polar residues" evidence="1">
    <location>
        <begin position="32"/>
        <end position="50"/>
    </location>
</feature>
<dbReference type="EMBL" id="SRLO01000026">
    <property type="protein sequence ID" value="TNN84456.1"/>
    <property type="molecule type" value="Genomic_DNA"/>
</dbReference>
<evidence type="ECO:0000313" key="2">
    <source>
        <dbReference type="EMBL" id="TNN84456.1"/>
    </source>
</evidence>
<organism evidence="2 3">
    <name type="scientific">Liparis tanakae</name>
    <name type="common">Tanaka's snailfish</name>
    <dbReference type="NCBI Taxonomy" id="230148"/>
    <lineage>
        <taxon>Eukaryota</taxon>
        <taxon>Metazoa</taxon>
        <taxon>Chordata</taxon>
        <taxon>Craniata</taxon>
        <taxon>Vertebrata</taxon>
        <taxon>Euteleostomi</taxon>
        <taxon>Actinopterygii</taxon>
        <taxon>Neopterygii</taxon>
        <taxon>Teleostei</taxon>
        <taxon>Neoteleostei</taxon>
        <taxon>Acanthomorphata</taxon>
        <taxon>Eupercaria</taxon>
        <taxon>Perciformes</taxon>
        <taxon>Cottioidei</taxon>
        <taxon>Cottales</taxon>
        <taxon>Liparidae</taxon>
        <taxon>Liparis</taxon>
    </lineage>
</organism>
<accession>A0A4Z2J2P4</accession>
<dbReference type="Proteomes" id="UP000314294">
    <property type="component" value="Unassembled WGS sequence"/>
</dbReference>
<feature type="compositionally biased region" description="Polar residues" evidence="1">
    <location>
        <begin position="78"/>
        <end position="92"/>
    </location>
</feature>
<feature type="region of interest" description="Disordered" evidence="1">
    <location>
        <begin position="30"/>
        <end position="97"/>
    </location>
</feature>
<reference evidence="2 3" key="1">
    <citation type="submission" date="2019-03" db="EMBL/GenBank/DDBJ databases">
        <title>First draft genome of Liparis tanakae, snailfish: a comprehensive survey of snailfish specific genes.</title>
        <authorList>
            <person name="Kim W."/>
            <person name="Song I."/>
            <person name="Jeong J.-H."/>
            <person name="Kim D."/>
            <person name="Kim S."/>
            <person name="Ryu S."/>
            <person name="Song J.Y."/>
            <person name="Lee S.K."/>
        </authorList>
    </citation>
    <scope>NUCLEOTIDE SEQUENCE [LARGE SCALE GENOMIC DNA]</scope>
    <source>
        <tissue evidence="2">Muscle</tissue>
    </source>
</reference>
<protein>
    <submittedName>
        <fullName evidence="2">Uncharacterized protein</fullName>
    </submittedName>
</protein>